<dbReference type="Proteomes" id="UP000638353">
    <property type="component" value="Unassembled WGS sequence"/>
</dbReference>
<proteinExistence type="predicted"/>
<gene>
    <name evidence="1" type="ORF">GCM10010334_04950</name>
</gene>
<comment type="caution">
    <text evidence="1">The sequence shown here is derived from an EMBL/GenBank/DDBJ whole genome shotgun (WGS) entry which is preliminary data.</text>
</comment>
<organism evidence="1 2">
    <name type="scientific">Streptomyces finlayi</name>
    <dbReference type="NCBI Taxonomy" id="67296"/>
    <lineage>
        <taxon>Bacteria</taxon>
        <taxon>Bacillati</taxon>
        <taxon>Actinomycetota</taxon>
        <taxon>Actinomycetes</taxon>
        <taxon>Kitasatosporales</taxon>
        <taxon>Streptomycetaceae</taxon>
        <taxon>Streptomyces</taxon>
    </lineage>
</organism>
<accession>A0A918WSQ8</accession>
<name>A0A918WSQ8_9ACTN</name>
<reference evidence="1" key="2">
    <citation type="submission" date="2020-09" db="EMBL/GenBank/DDBJ databases">
        <authorList>
            <person name="Sun Q."/>
            <person name="Ohkuma M."/>
        </authorList>
    </citation>
    <scope>NUCLEOTIDE SEQUENCE</scope>
    <source>
        <strain evidence="1">JCM 4637</strain>
    </source>
</reference>
<protein>
    <submittedName>
        <fullName evidence="1">Uncharacterized protein</fullName>
    </submittedName>
</protein>
<dbReference type="EMBL" id="BMVC01000001">
    <property type="protein sequence ID" value="GHC79047.1"/>
    <property type="molecule type" value="Genomic_DNA"/>
</dbReference>
<evidence type="ECO:0000313" key="2">
    <source>
        <dbReference type="Proteomes" id="UP000638353"/>
    </source>
</evidence>
<dbReference type="RefSeq" id="WP_189820979.1">
    <property type="nucleotide sequence ID" value="NZ_BMVC01000001.1"/>
</dbReference>
<sequence>MGGELPDELRELGRSIRVPEGIGESMAERVLAQLLADGVPTPLPPVSRWVRLRGWARRRWRALAAGVSGLLVVLALTPPVRAAVADWFGFGGVGVRYEPGRATPSPDPVPGCPGAVPLAEAERRAGFSVRLPQSLGRPGGASVSADGRVLSVCWADGGGRGGGPVRLDVFRAGLDPLFFKTVSGEPEWTEVGTNTALWFPEPHRLTLRLQDAAGQPYAPVVRTAAPTLVWQGRDRALTWRLEGVTPMARAVEVAESAGN</sequence>
<reference evidence="1" key="1">
    <citation type="journal article" date="2014" name="Int. J. Syst. Evol. Microbiol.">
        <title>Complete genome sequence of Corynebacterium casei LMG S-19264T (=DSM 44701T), isolated from a smear-ripened cheese.</title>
        <authorList>
            <consortium name="US DOE Joint Genome Institute (JGI-PGF)"/>
            <person name="Walter F."/>
            <person name="Albersmeier A."/>
            <person name="Kalinowski J."/>
            <person name="Ruckert C."/>
        </authorList>
    </citation>
    <scope>NUCLEOTIDE SEQUENCE</scope>
    <source>
        <strain evidence="1">JCM 4637</strain>
    </source>
</reference>
<dbReference type="AlphaFoldDB" id="A0A918WSQ8"/>
<evidence type="ECO:0000313" key="1">
    <source>
        <dbReference type="EMBL" id="GHC79047.1"/>
    </source>
</evidence>